<gene>
    <name evidence="3" type="ORF">AYL99_04615</name>
</gene>
<dbReference type="EMBL" id="LVYI01000003">
    <property type="protein sequence ID" value="OAP62412.1"/>
    <property type="molecule type" value="Genomic_DNA"/>
</dbReference>
<dbReference type="AlphaFoldDB" id="A0A178ZRW1"/>
<dbReference type="GeneID" id="30008784"/>
<sequence>MNPYYPPPPWFRMPSSPAPVLGKRKHEDPPALPLSAQFDHVGDFSPQVLGPVFPANQFQEPLSPQTMMSRYQGPQSTLPERTVASNTNTARHSIFIVNTIESMQHGEEPSINPVAARETTPVTTPRPHQQPLRPRRPILHPSKPLQNSEQVHAGVWVDVLSFCEPKFLLEAKTLNRFFYNLLSDNSAIWRKSRINHYGVDMPECPKGLSEKQYVELLAGRGCQSKGCHVDRTSKVHWTFQARLCPNCFNKKTATENDLAHHRRHRLPAIRDHVPPGDGRALWQLLPLVSSDGRRDSHSCPVDTEAHDWGQHSGKFAFLKTSYAKIESEYWKFRVSGATHTAMMAWARKIHRETMEYMAEVNKIEAWLKEYTKTVQGSKSQAWRQRRIEYFEARAAELSPPIDRKILWKMAAFTGNLKVGSDPTPRSWESLRLKIEPYRMQAQYVEDFERLMESEFLETVPQVRLFRLLDAHRGGKEAVPRSYQPEQKFVLQLAHAEFVRCVNDGVADEDLLLLCLRNVFETYSTLENRPMGFNFDGTTGPYRLSLDDARMIVKDVIERHVQPHSERGRIVLQSLKCQGCQRKDHIRTWSFVEGFEHILQTHARQVGKGLEYYQFATPHPVNDMSGLSPREGGVEYKFPWYTVAWPRNLPLVPRHQDLTQLGAWSPTGPTEFTPLPARLRVSAFHGRQPLKQQHAADAFGPNLVYAAQQLYGVRLDGRCQMKIALRYALDLYAQKHTTEPPLSAFWECLDDLATVNPGIELKFQCGICEVDDRRPGISARRKQKTAMDRLQMHWEHKHREGSVSWTQGLMYLPSDQELTQHIAEIDKKLQGEKDAVLGRAAVMSTDIKKRAKSKGSVLLGTKQASEVFDALFFKVEAH</sequence>
<name>A0A178ZRW1_9EURO</name>
<proteinExistence type="predicted"/>
<feature type="region of interest" description="Disordered" evidence="1">
    <location>
        <begin position="114"/>
        <end position="143"/>
    </location>
</feature>
<dbReference type="STRING" id="1367422.A0A178ZRW1"/>
<keyword evidence="4" id="KW-1185">Reference proteome</keyword>
<dbReference type="InterPro" id="IPR057214">
    <property type="entry name" value="DUF7892"/>
</dbReference>
<protein>
    <recommendedName>
        <fullName evidence="2">DUF7892 domain-containing protein</fullName>
    </recommendedName>
</protein>
<evidence type="ECO:0000256" key="1">
    <source>
        <dbReference type="SAM" id="MobiDB-lite"/>
    </source>
</evidence>
<reference evidence="3 4" key="1">
    <citation type="submission" date="2016-04" db="EMBL/GenBank/DDBJ databases">
        <title>Draft genome of Fonsecaea erecta CBS 125763.</title>
        <authorList>
            <person name="Weiss V.A."/>
            <person name="Vicente V.A."/>
            <person name="Raittz R.T."/>
            <person name="Moreno L.F."/>
            <person name="De Souza E.M."/>
            <person name="Pedrosa F.O."/>
            <person name="Steffens M.B."/>
            <person name="Faoro H."/>
            <person name="Tadra-Sfeir M.Z."/>
            <person name="Najafzadeh M.J."/>
            <person name="Felipe M.S."/>
            <person name="Teixeira M."/>
            <person name="Sun J."/>
            <person name="Xi L."/>
            <person name="Gomes R."/>
            <person name="De Azevedo C.M."/>
            <person name="Salgado C.G."/>
            <person name="Da Silva M.B."/>
            <person name="Nascimento M.F."/>
            <person name="Queiroz-Telles F."/>
            <person name="Attili D.S."/>
            <person name="Gorbushina A."/>
        </authorList>
    </citation>
    <scope>NUCLEOTIDE SEQUENCE [LARGE SCALE GENOMIC DNA]</scope>
    <source>
        <strain evidence="3 4">CBS 125763</strain>
    </source>
</reference>
<evidence type="ECO:0000259" key="2">
    <source>
        <dbReference type="Pfam" id="PF25422"/>
    </source>
</evidence>
<dbReference type="Pfam" id="PF25422">
    <property type="entry name" value="DUF7892"/>
    <property type="match status" value="1"/>
</dbReference>
<organism evidence="3 4">
    <name type="scientific">Fonsecaea erecta</name>
    <dbReference type="NCBI Taxonomy" id="1367422"/>
    <lineage>
        <taxon>Eukaryota</taxon>
        <taxon>Fungi</taxon>
        <taxon>Dikarya</taxon>
        <taxon>Ascomycota</taxon>
        <taxon>Pezizomycotina</taxon>
        <taxon>Eurotiomycetes</taxon>
        <taxon>Chaetothyriomycetidae</taxon>
        <taxon>Chaetothyriales</taxon>
        <taxon>Herpotrichiellaceae</taxon>
        <taxon>Fonsecaea</taxon>
    </lineage>
</organism>
<dbReference type="OrthoDB" id="2322499at2759"/>
<evidence type="ECO:0000313" key="3">
    <source>
        <dbReference type="EMBL" id="OAP62412.1"/>
    </source>
</evidence>
<comment type="caution">
    <text evidence="3">The sequence shown here is derived from an EMBL/GenBank/DDBJ whole genome shotgun (WGS) entry which is preliminary data.</text>
</comment>
<dbReference type="Proteomes" id="UP000078343">
    <property type="component" value="Unassembled WGS sequence"/>
</dbReference>
<feature type="domain" description="DUF7892" evidence="2">
    <location>
        <begin position="718"/>
        <end position="824"/>
    </location>
</feature>
<evidence type="ECO:0000313" key="4">
    <source>
        <dbReference type="Proteomes" id="UP000078343"/>
    </source>
</evidence>
<dbReference type="RefSeq" id="XP_018695779.1">
    <property type="nucleotide sequence ID" value="XM_018836129.1"/>
</dbReference>
<accession>A0A178ZRW1</accession>